<protein>
    <submittedName>
        <fullName evidence="3">Uncharacterized protein</fullName>
    </submittedName>
</protein>
<keyword evidence="2" id="KW-0472">Membrane</keyword>
<comment type="caution">
    <text evidence="3">The sequence shown here is derived from an EMBL/GenBank/DDBJ whole genome shotgun (WGS) entry which is preliminary data.</text>
</comment>
<feature type="compositionally biased region" description="Basic and acidic residues" evidence="1">
    <location>
        <begin position="194"/>
        <end position="206"/>
    </location>
</feature>
<reference evidence="3 4" key="1">
    <citation type="submission" date="2020-08" db="EMBL/GenBank/DDBJ databases">
        <title>Sequencing the genomes of 1000 actinobacteria strains.</title>
        <authorList>
            <person name="Klenk H.-P."/>
        </authorList>
    </citation>
    <scope>NUCLEOTIDE SEQUENCE [LARGE SCALE GENOMIC DNA]</scope>
    <source>
        <strain evidence="3 4">DSM 45809</strain>
    </source>
</reference>
<name>A0A7W7GUG1_9ACTN</name>
<evidence type="ECO:0000256" key="2">
    <source>
        <dbReference type="SAM" id="Phobius"/>
    </source>
</evidence>
<dbReference type="RefSeq" id="WP_185038924.1">
    <property type="nucleotide sequence ID" value="NZ_BAABFG010000005.1"/>
</dbReference>
<proteinExistence type="predicted"/>
<feature type="transmembrane region" description="Helical" evidence="2">
    <location>
        <begin position="121"/>
        <end position="143"/>
    </location>
</feature>
<evidence type="ECO:0000313" key="3">
    <source>
        <dbReference type="EMBL" id="MBB4738523.1"/>
    </source>
</evidence>
<dbReference type="EMBL" id="JACHNB010000001">
    <property type="protein sequence ID" value="MBB4738523.1"/>
    <property type="molecule type" value="Genomic_DNA"/>
</dbReference>
<sequence length="206" mass="22571">MDEPSHVDHDDDDQARVARAADELGLDVPRRFKYLGLGPDGKSHAICEGNAADLRATVAILRRLEGKPVEECLTEPTDAAGPPVEWEPPADFHDAEAWLAYVEERRRHPEWPRVYNGAGDWAIGLISALLGTGGLTGVAWAAVSAYNVNQRRRIAEYAIDAAERQGARVNPEAVIRAFVEGPRAVNQLEGDDCSDNREETPHAESE</sequence>
<evidence type="ECO:0000256" key="1">
    <source>
        <dbReference type="SAM" id="MobiDB-lite"/>
    </source>
</evidence>
<gene>
    <name evidence="3" type="ORF">BJY16_001982</name>
</gene>
<keyword evidence="2" id="KW-0812">Transmembrane</keyword>
<keyword evidence="2" id="KW-1133">Transmembrane helix</keyword>
<keyword evidence="4" id="KW-1185">Reference proteome</keyword>
<feature type="region of interest" description="Disordered" evidence="1">
    <location>
        <begin position="186"/>
        <end position="206"/>
    </location>
</feature>
<accession>A0A7W7GUG1</accession>
<dbReference type="AlphaFoldDB" id="A0A7W7GUG1"/>
<dbReference type="Proteomes" id="UP000546162">
    <property type="component" value="Unassembled WGS sequence"/>
</dbReference>
<organism evidence="3 4">
    <name type="scientific">Actinoplanes octamycinicus</name>
    <dbReference type="NCBI Taxonomy" id="135948"/>
    <lineage>
        <taxon>Bacteria</taxon>
        <taxon>Bacillati</taxon>
        <taxon>Actinomycetota</taxon>
        <taxon>Actinomycetes</taxon>
        <taxon>Micromonosporales</taxon>
        <taxon>Micromonosporaceae</taxon>
        <taxon>Actinoplanes</taxon>
    </lineage>
</organism>
<evidence type="ECO:0000313" key="4">
    <source>
        <dbReference type="Proteomes" id="UP000546162"/>
    </source>
</evidence>